<keyword evidence="2" id="KW-1185">Reference proteome</keyword>
<evidence type="ECO:0000313" key="1">
    <source>
        <dbReference type="EMBL" id="PON62296.1"/>
    </source>
</evidence>
<reference evidence="2" key="1">
    <citation type="submission" date="2016-06" db="EMBL/GenBank/DDBJ databases">
        <title>Parallel loss of symbiosis genes in relatives of nitrogen-fixing non-legume Parasponia.</title>
        <authorList>
            <person name="Van Velzen R."/>
            <person name="Holmer R."/>
            <person name="Bu F."/>
            <person name="Rutten L."/>
            <person name="Van Zeijl A."/>
            <person name="Liu W."/>
            <person name="Santuari L."/>
            <person name="Cao Q."/>
            <person name="Sharma T."/>
            <person name="Shen D."/>
            <person name="Roswanjaya Y."/>
            <person name="Wardhani T."/>
            <person name="Kalhor M.S."/>
            <person name="Jansen J."/>
            <person name="Van den Hoogen J."/>
            <person name="Gungor B."/>
            <person name="Hartog M."/>
            <person name="Hontelez J."/>
            <person name="Verver J."/>
            <person name="Yang W.-C."/>
            <person name="Schijlen E."/>
            <person name="Repin R."/>
            <person name="Schilthuizen M."/>
            <person name="Schranz E."/>
            <person name="Heidstra R."/>
            <person name="Miyata K."/>
            <person name="Fedorova E."/>
            <person name="Kohlen W."/>
            <person name="Bisseling T."/>
            <person name="Smit S."/>
            <person name="Geurts R."/>
        </authorList>
    </citation>
    <scope>NUCLEOTIDE SEQUENCE [LARGE SCALE GENOMIC DNA]</scope>
    <source>
        <strain evidence="2">cv. WU1-14</strain>
    </source>
</reference>
<sequence>MEQPIYCPKIAAYNGLYYYVVELLYSQNMIFQFLTLENYGGRYLVILSGL</sequence>
<organism evidence="1 2">
    <name type="scientific">Parasponia andersonii</name>
    <name type="common">Sponia andersonii</name>
    <dbReference type="NCBI Taxonomy" id="3476"/>
    <lineage>
        <taxon>Eukaryota</taxon>
        <taxon>Viridiplantae</taxon>
        <taxon>Streptophyta</taxon>
        <taxon>Embryophyta</taxon>
        <taxon>Tracheophyta</taxon>
        <taxon>Spermatophyta</taxon>
        <taxon>Magnoliopsida</taxon>
        <taxon>eudicotyledons</taxon>
        <taxon>Gunneridae</taxon>
        <taxon>Pentapetalae</taxon>
        <taxon>rosids</taxon>
        <taxon>fabids</taxon>
        <taxon>Rosales</taxon>
        <taxon>Cannabaceae</taxon>
        <taxon>Parasponia</taxon>
    </lineage>
</organism>
<proteinExistence type="predicted"/>
<evidence type="ECO:0000313" key="2">
    <source>
        <dbReference type="Proteomes" id="UP000237105"/>
    </source>
</evidence>
<protein>
    <submittedName>
        <fullName evidence="1">Uncharacterized protein</fullName>
    </submittedName>
</protein>
<accession>A0A2P5CMR5</accession>
<name>A0A2P5CMR5_PARAD</name>
<comment type="caution">
    <text evidence="1">The sequence shown here is derived from an EMBL/GenBank/DDBJ whole genome shotgun (WGS) entry which is preliminary data.</text>
</comment>
<gene>
    <name evidence="1" type="ORF">PanWU01x14_139960</name>
</gene>
<dbReference type="Proteomes" id="UP000237105">
    <property type="component" value="Unassembled WGS sequence"/>
</dbReference>
<dbReference type="EMBL" id="JXTB01000114">
    <property type="protein sequence ID" value="PON62296.1"/>
    <property type="molecule type" value="Genomic_DNA"/>
</dbReference>
<feature type="non-terminal residue" evidence="1">
    <location>
        <position position="50"/>
    </location>
</feature>
<dbReference type="AlphaFoldDB" id="A0A2P5CMR5"/>